<dbReference type="RefSeq" id="WP_046442558.1">
    <property type="nucleotide sequence ID" value="NZ_LAYJ01000053.1"/>
</dbReference>
<feature type="domain" description="Alcohol dehydrogenase-like C-terminal" evidence="5">
    <location>
        <begin position="197"/>
        <end position="323"/>
    </location>
</feature>
<dbReference type="STRING" id="270498.CHK_0621"/>
<dbReference type="PANTHER" id="PTHR43401">
    <property type="entry name" value="L-THREONINE 3-DEHYDROGENASE"/>
    <property type="match status" value="1"/>
</dbReference>
<dbReference type="InterPro" id="IPR011032">
    <property type="entry name" value="GroES-like_sf"/>
</dbReference>
<evidence type="ECO:0000256" key="2">
    <source>
        <dbReference type="ARBA" id="ARBA00022833"/>
    </source>
</evidence>
<protein>
    <submittedName>
        <fullName evidence="7">Sorbitol dehydrogenase</fullName>
        <ecNumber evidence="7">1.1.1.14</ecNumber>
    </submittedName>
</protein>
<comment type="caution">
    <text evidence="7">The sequence shown here is derived from an EMBL/GenBank/DDBJ whole genome shotgun (WGS) entry which is preliminary data.</text>
</comment>
<dbReference type="GO" id="GO:0003939">
    <property type="term" value="F:L-iditol 2-dehydrogenase (NAD+) activity"/>
    <property type="evidence" value="ECO:0007669"/>
    <property type="project" value="UniProtKB-EC"/>
</dbReference>
<evidence type="ECO:0000256" key="1">
    <source>
        <dbReference type="ARBA" id="ARBA00022723"/>
    </source>
</evidence>
<evidence type="ECO:0000259" key="5">
    <source>
        <dbReference type="Pfam" id="PF00107"/>
    </source>
</evidence>
<keyword evidence="8" id="KW-1185">Reference proteome</keyword>
<evidence type="ECO:0000256" key="3">
    <source>
        <dbReference type="ARBA" id="ARBA00023002"/>
    </source>
</evidence>
<dbReference type="AlphaFoldDB" id="A0A0M2NID8"/>
<dbReference type="EC" id="1.1.1.14" evidence="7"/>
<dbReference type="Gene3D" id="3.40.50.720">
    <property type="entry name" value="NAD(P)-binding Rossmann-like Domain"/>
    <property type="match status" value="1"/>
</dbReference>
<dbReference type="SUPFAM" id="SSF51735">
    <property type="entry name" value="NAD(P)-binding Rossmann-fold domains"/>
    <property type="match status" value="1"/>
</dbReference>
<keyword evidence="3 7" id="KW-0560">Oxidoreductase</keyword>
<dbReference type="SUPFAM" id="SSF50129">
    <property type="entry name" value="GroES-like"/>
    <property type="match status" value="1"/>
</dbReference>
<dbReference type="GO" id="GO:0008270">
    <property type="term" value="F:zinc ion binding"/>
    <property type="evidence" value="ECO:0007669"/>
    <property type="project" value="InterPro"/>
</dbReference>
<evidence type="ECO:0000313" key="8">
    <source>
        <dbReference type="Proteomes" id="UP000034076"/>
    </source>
</evidence>
<dbReference type="Pfam" id="PF08240">
    <property type="entry name" value="ADH_N"/>
    <property type="match status" value="1"/>
</dbReference>
<dbReference type="InterPro" id="IPR036291">
    <property type="entry name" value="NAD(P)-bd_dom_sf"/>
</dbReference>
<comment type="cofactor">
    <cofactor evidence="4">
        <name>Zn(2+)</name>
        <dbReference type="ChEBI" id="CHEBI:29105"/>
    </cofactor>
</comment>
<dbReference type="PROSITE" id="PS00059">
    <property type="entry name" value="ADH_ZINC"/>
    <property type="match status" value="1"/>
</dbReference>
<keyword evidence="1 4" id="KW-0479">Metal-binding</keyword>
<dbReference type="Proteomes" id="UP000034076">
    <property type="component" value="Unassembled WGS sequence"/>
</dbReference>
<evidence type="ECO:0000256" key="4">
    <source>
        <dbReference type="RuleBase" id="RU361277"/>
    </source>
</evidence>
<evidence type="ECO:0000313" key="7">
    <source>
        <dbReference type="EMBL" id="KKI51938.1"/>
    </source>
</evidence>
<evidence type="ECO:0000259" key="6">
    <source>
        <dbReference type="Pfam" id="PF08240"/>
    </source>
</evidence>
<dbReference type="InterPro" id="IPR013149">
    <property type="entry name" value="ADH-like_C"/>
</dbReference>
<name>A0A0M2NID8_9FIRM</name>
<dbReference type="PANTHER" id="PTHR43401:SF2">
    <property type="entry name" value="L-THREONINE 3-DEHYDROGENASE"/>
    <property type="match status" value="1"/>
</dbReference>
<dbReference type="OrthoDB" id="9769198at2"/>
<gene>
    <name evidence="7" type="ORF">CHK_0621</name>
</gene>
<dbReference type="Gene3D" id="3.90.180.10">
    <property type="entry name" value="Medium-chain alcohol dehydrogenases, catalytic domain"/>
    <property type="match status" value="1"/>
</dbReference>
<reference evidence="7 8" key="1">
    <citation type="submission" date="2015-04" db="EMBL/GenBank/DDBJ databases">
        <title>Draft genome sequence of bacteremic isolate Catabacter hongkongensis type strain HKU16T.</title>
        <authorList>
            <person name="Lau S.K."/>
            <person name="Teng J.L."/>
            <person name="Huang Y."/>
            <person name="Curreem S.O."/>
            <person name="Tsui S.K."/>
            <person name="Woo P.C."/>
        </authorList>
    </citation>
    <scope>NUCLEOTIDE SEQUENCE [LARGE SCALE GENOMIC DNA]</scope>
    <source>
        <strain evidence="7 8">HKU16</strain>
    </source>
</reference>
<dbReference type="Pfam" id="PF00107">
    <property type="entry name" value="ADH_zinc_N"/>
    <property type="match status" value="1"/>
</dbReference>
<accession>A0A0M2NID8</accession>
<dbReference type="EMBL" id="LAYJ01000053">
    <property type="protein sequence ID" value="KKI51938.1"/>
    <property type="molecule type" value="Genomic_DNA"/>
</dbReference>
<proteinExistence type="inferred from homology"/>
<feature type="domain" description="Alcohol dehydrogenase-like N-terminal" evidence="6">
    <location>
        <begin position="34"/>
        <end position="155"/>
    </location>
</feature>
<organism evidence="7 8">
    <name type="scientific">Christensenella hongkongensis</name>
    <dbReference type="NCBI Taxonomy" id="270498"/>
    <lineage>
        <taxon>Bacteria</taxon>
        <taxon>Bacillati</taxon>
        <taxon>Bacillota</taxon>
        <taxon>Clostridia</taxon>
        <taxon>Christensenellales</taxon>
        <taxon>Christensenellaceae</taxon>
        <taxon>Christensenella</taxon>
    </lineage>
</organism>
<sequence>MKKVDGIPKIMKALVAYGPNDFRYEDHKVPEITEDEVLIKSLGCGICAGDIKSYHGAAMFWGGNNLPQWQTPGVIGGHEFSGEVVAIGDNAAKKYGLELGDWCAPEQILPCWECRFCEEGMRWMCEKHDMYGFQKGITDGGMADYVRLSSRSIIHKLDKSIGIKGAAFVEPASCAAHTIERAGISMRDVVVIAGMGPIGLAKTRFAKMKSPKLLIALDAKQNRLEAAKKMGADLCINIAEEDAVKKVKDLTDGYGCDIYIECAGYPSSVINGLNMVRKRGKFIEFSVFGQEVTVDWSIIGDRKELDLLGAHISGLEGYEVAISAITKGTLDVETLVTHRVPMQDWKTGFELAEQGDPAIKVVLIPEAMQK</sequence>
<comment type="similarity">
    <text evidence="4">Belongs to the zinc-containing alcohol dehydrogenase family.</text>
</comment>
<dbReference type="InterPro" id="IPR050129">
    <property type="entry name" value="Zn_alcohol_dh"/>
</dbReference>
<dbReference type="InterPro" id="IPR002328">
    <property type="entry name" value="ADH_Zn_CS"/>
</dbReference>
<dbReference type="InterPro" id="IPR013154">
    <property type="entry name" value="ADH-like_N"/>
</dbReference>
<keyword evidence="2 4" id="KW-0862">Zinc</keyword>